<evidence type="ECO:0000256" key="7">
    <source>
        <dbReference type="RuleBase" id="RU363032"/>
    </source>
</evidence>
<dbReference type="CDD" id="cd06261">
    <property type="entry name" value="TM_PBP2"/>
    <property type="match status" value="1"/>
</dbReference>
<keyword evidence="6 7" id="KW-0472">Membrane</keyword>
<keyword evidence="5 7" id="KW-1133">Transmembrane helix</keyword>
<protein>
    <submittedName>
        <fullName evidence="9">Sugar ABC transporter permease</fullName>
    </submittedName>
</protein>
<dbReference type="PANTHER" id="PTHR43005:SF1">
    <property type="entry name" value="SPERMIDINE_PUTRESCINE TRANSPORT SYSTEM PERMEASE PROTEIN"/>
    <property type="match status" value="1"/>
</dbReference>
<dbReference type="RefSeq" id="WP_093989397.1">
    <property type="nucleotide sequence ID" value="NZ_FYDD01000004.1"/>
</dbReference>
<evidence type="ECO:0000256" key="6">
    <source>
        <dbReference type="ARBA" id="ARBA00023136"/>
    </source>
</evidence>
<evidence type="ECO:0000256" key="4">
    <source>
        <dbReference type="ARBA" id="ARBA00022692"/>
    </source>
</evidence>
<evidence type="ECO:0000256" key="1">
    <source>
        <dbReference type="ARBA" id="ARBA00004651"/>
    </source>
</evidence>
<feature type="transmembrane region" description="Helical" evidence="7">
    <location>
        <begin position="121"/>
        <end position="142"/>
    </location>
</feature>
<feature type="transmembrane region" description="Helical" evidence="7">
    <location>
        <begin position="218"/>
        <end position="242"/>
    </location>
</feature>
<dbReference type="Gene3D" id="1.10.3720.10">
    <property type="entry name" value="MetI-like"/>
    <property type="match status" value="1"/>
</dbReference>
<comment type="similarity">
    <text evidence="7">Belongs to the binding-protein-dependent transport system permease family.</text>
</comment>
<dbReference type="Proteomes" id="UP000632659">
    <property type="component" value="Unassembled WGS sequence"/>
</dbReference>
<keyword evidence="10" id="KW-1185">Reference proteome</keyword>
<dbReference type="PANTHER" id="PTHR43005">
    <property type="entry name" value="BLR7065 PROTEIN"/>
    <property type="match status" value="1"/>
</dbReference>
<keyword evidence="2 7" id="KW-0813">Transport</keyword>
<name>A0A8J6PDY9_9FIRM</name>
<feature type="transmembrane region" description="Helical" evidence="7">
    <location>
        <begin position="148"/>
        <end position="166"/>
    </location>
</feature>
<accession>A0A8J6PDY9</accession>
<dbReference type="PROSITE" id="PS50928">
    <property type="entry name" value="ABC_TM1"/>
    <property type="match status" value="1"/>
</dbReference>
<evidence type="ECO:0000256" key="2">
    <source>
        <dbReference type="ARBA" id="ARBA00022448"/>
    </source>
</evidence>
<keyword evidence="4 7" id="KW-0812">Transmembrane</keyword>
<dbReference type="SUPFAM" id="SSF160964">
    <property type="entry name" value="MalF N-terminal region-like"/>
    <property type="match status" value="1"/>
</dbReference>
<dbReference type="GO" id="GO:0005886">
    <property type="term" value="C:plasma membrane"/>
    <property type="evidence" value="ECO:0007669"/>
    <property type="project" value="UniProtKB-SubCell"/>
</dbReference>
<evidence type="ECO:0000256" key="5">
    <source>
        <dbReference type="ARBA" id="ARBA00022989"/>
    </source>
</evidence>
<feature type="transmembrane region" description="Helical" evidence="7">
    <location>
        <begin position="20"/>
        <end position="42"/>
    </location>
</feature>
<proteinExistence type="inferred from homology"/>
<dbReference type="OrthoDB" id="9778687at2"/>
<feature type="transmembrane region" description="Helical" evidence="7">
    <location>
        <begin position="173"/>
        <end position="198"/>
    </location>
</feature>
<dbReference type="Pfam" id="PF00528">
    <property type="entry name" value="BPD_transp_1"/>
    <property type="match status" value="1"/>
</dbReference>
<evidence type="ECO:0000313" key="9">
    <source>
        <dbReference type="EMBL" id="MBC8610606.1"/>
    </source>
</evidence>
<organism evidence="9 10">
    <name type="scientific">Massiliimalia timonensis</name>
    <dbReference type="NCBI Taxonomy" id="1987501"/>
    <lineage>
        <taxon>Bacteria</taxon>
        <taxon>Bacillati</taxon>
        <taxon>Bacillota</taxon>
        <taxon>Clostridia</taxon>
        <taxon>Eubacteriales</taxon>
        <taxon>Oscillospiraceae</taxon>
        <taxon>Massiliimalia</taxon>
    </lineage>
</organism>
<evidence type="ECO:0000313" key="10">
    <source>
        <dbReference type="Proteomes" id="UP000632659"/>
    </source>
</evidence>
<sequence length="309" mass="34829">MKNHASPLQSTKKFFQSGRYVDYSFTIPALLFIAVFMLYPIWYNIIMSFKDVSVSNLKDTSEQAFVGLANFKAIFADKYFWSAFQNTFIFVILSLVFQFSIGFLFALYFNKNFKGAKWMRAILLIAWMNPAIITGAIFKWLLAGDIGIFNYFLMQIGLITEPINFLASTQTALYSVIVGNIWIGIPFNMIILLSGIQGIGNDLYESAVIDGANSVKKFFYITVPCLKPTILVLLLLGFIYTFKVFDIIYAMTTGGPANSSQILPYYAYEQSFKLFKFGQGAAASCVSFVLIALLAAVYIYFSNKEEMDA</sequence>
<reference evidence="9" key="1">
    <citation type="submission" date="2020-08" db="EMBL/GenBank/DDBJ databases">
        <title>Genome public.</title>
        <authorList>
            <person name="Liu C."/>
            <person name="Sun Q."/>
        </authorList>
    </citation>
    <scope>NUCLEOTIDE SEQUENCE</scope>
    <source>
        <strain evidence="9">NSJ-15</strain>
    </source>
</reference>
<comment type="subcellular location">
    <subcellularLocation>
        <location evidence="1 7">Cell membrane</location>
        <topology evidence="1 7">Multi-pass membrane protein</topology>
    </subcellularLocation>
</comment>
<dbReference type="EMBL" id="JACRTL010000002">
    <property type="protein sequence ID" value="MBC8610606.1"/>
    <property type="molecule type" value="Genomic_DNA"/>
</dbReference>
<dbReference type="AlphaFoldDB" id="A0A8J6PDY9"/>
<keyword evidence="3" id="KW-1003">Cell membrane</keyword>
<feature type="transmembrane region" description="Helical" evidence="7">
    <location>
        <begin position="281"/>
        <end position="301"/>
    </location>
</feature>
<dbReference type="InterPro" id="IPR035906">
    <property type="entry name" value="MetI-like_sf"/>
</dbReference>
<evidence type="ECO:0000256" key="3">
    <source>
        <dbReference type="ARBA" id="ARBA00022475"/>
    </source>
</evidence>
<feature type="transmembrane region" description="Helical" evidence="7">
    <location>
        <begin position="88"/>
        <end position="109"/>
    </location>
</feature>
<dbReference type="InterPro" id="IPR000515">
    <property type="entry name" value="MetI-like"/>
</dbReference>
<comment type="caution">
    <text evidence="9">The sequence shown here is derived from an EMBL/GenBank/DDBJ whole genome shotgun (WGS) entry which is preliminary data.</text>
</comment>
<dbReference type="SUPFAM" id="SSF161098">
    <property type="entry name" value="MetI-like"/>
    <property type="match status" value="1"/>
</dbReference>
<dbReference type="GO" id="GO:0055085">
    <property type="term" value="P:transmembrane transport"/>
    <property type="evidence" value="ECO:0007669"/>
    <property type="project" value="InterPro"/>
</dbReference>
<gene>
    <name evidence="9" type="ORF">H8702_05645</name>
</gene>
<evidence type="ECO:0000259" key="8">
    <source>
        <dbReference type="PROSITE" id="PS50928"/>
    </source>
</evidence>
<feature type="domain" description="ABC transmembrane type-1" evidence="8">
    <location>
        <begin position="84"/>
        <end position="298"/>
    </location>
</feature>